<keyword evidence="1" id="KW-0472">Membrane</keyword>
<accession>A0A4R0IQ43</accession>
<comment type="caution">
    <text evidence="3">The sequence shown here is derived from an EMBL/GenBank/DDBJ whole genome shotgun (WGS) entry which is preliminary data.</text>
</comment>
<evidence type="ECO:0000313" key="3">
    <source>
        <dbReference type="EMBL" id="TCC33556.1"/>
    </source>
</evidence>
<proteinExistence type="predicted"/>
<gene>
    <name evidence="3" type="ORF">E0H50_16455</name>
</gene>
<keyword evidence="2" id="KW-0732">Signal</keyword>
<evidence type="ECO:0000256" key="1">
    <source>
        <dbReference type="SAM" id="Phobius"/>
    </source>
</evidence>
<feature type="signal peptide" evidence="2">
    <location>
        <begin position="1"/>
        <end position="28"/>
    </location>
</feature>
<dbReference type="RefSeq" id="WP_131289105.1">
    <property type="nucleotide sequence ID" value="NZ_SJKA01000005.1"/>
</dbReference>
<organism evidence="3 4">
    <name type="scientific">Kribbella sindirgiensis</name>
    <dbReference type="NCBI Taxonomy" id="1124744"/>
    <lineage>
        <taxon>Bacteria</taxon>
        <taxon>Bacillati</taxon>
        <taxon>Actinomycetota</taxon>
        <taxon>Actinomycetes</taxon>
        <taxon>Propionibacteriales</taxon>
        <taxon>Kribbellaceae</taxon>
        <taxon>Kribbella</taxon>
    </lineage>
</organism>
<keyword evidence="4" id="KW-1185">Reference proteome</keyword>
<reference evidence="3 4" key="1">
    <citation type="submission" date="2019-02" db="EMBL/GenBank/DDBJ databases">
        <title>Kribbella capetownensis sp. nov. and Kribbella speibonae sp. nov., isolated from soil.</title>
        <authorList>
            <person name="Curtis S.M."/>
            <person name="Norton I."/>
            <person name="Everest G.J."/>
            <person name="Meyers P.R."/>
        </authorList>
    </citation>
    <scope>NUCLEOTIDE SEQUENCE [LARGE SCALE GENOMIC DNA]</scope>
    <source>
        <strain evidence="3 4">DSM 27082</strain>
    </source>
</reference>
<dbReference type="EMBL" id="SJKA01000005">
    <property type="protein sequence ID" value="TCC33556.1"/>
    <property type="molecule type" value="Genomic_DNA"/>
</dbReference>
<keyword evidence="1" id="KW-1133">Transmembrane helix</keyword>
<keyword evidence="1" id="KW-0812">Transmembrane</keyword>
<feature type="transmembrane region" description="Helical" evidence="1">
    <location>
        <begin position="210"/>
        <end position="230"/>
    </location>
</feature>
<evidence type="ECO:0000256" key="2">
    <source>
        <dbReference type="SAM" id="SignalP"/>
    </source>
</evidence>
<sequence>MTAHRTVRLVLSLLAGLLLAGTVATVTASTAQAEDGYRFWGYYQWSNGQWAFSQKGADAFVPADGAVEGWRFAVGGAKPRVPRAAGDFEAICGKTPAETGKKRVALVVDPGTPEDAIAGDTPGEAKGTCVVTDPKSTGAQVLAAAGPVRIEKGLTCGIAGYPSKSCGDQLKNIKVPATEAPVTLQIGAAVGSTATPAASTPASDSSGTPWTGIIIAVVVVVLLAGGGFVLNRRRTAAQ</sequence>
<dbReference type="AlphaFoldDB" id="A0A4R0IQ43"/>
<dbReference type="InterPro" id="IPR047703">
    <property type="entry name" value="SCO2322-like"/>
</dbReference>
<dbReference type="Proteomes" id="UP000292695">
    <property type="component" value="Unassembled WGS sequence"/>
</dbReference>
<feature type="chain" id="PRO_5038524560" description="LPXTG cell wall anchor domain-containing protein" evidence="2">
    <location>
        <begin position="29"/>
        <end position="238"/>
    </location>
</feature>
<evidence type="ECO:0008006" key="5">
    <source>
        <dbReference type="Google" id="ProtNLM"/>
    </source>
</evidence>
<evidence type="ECO:0000313" key="4">
    <source>
        <dbReference type="Proteomes" id="UP000292695"/>
    </source>
</evidence>
<dbReference type="OrthoDB" id="3530682at2"/>
<name>A0A4R0IQ43_9ACTN</name>
<protein>
    <recommendedName>
        <fullName evidence="5">LPXTG cell wall anchor domain-containing protein</fullName>
    </recommendedName>
</protein>
<dbReference type="NCBIfam" id="NF040672">
    <property type="entry name" value="SCO2322_fam"/>
    <property type="match status" value="1"/>
</dbReference>